<dbReference type="PANTHER" id="PTHR14211:SF7">
    <property type="entry name" value="RIBOSOME BIOGENESIS PROTEIN NOP53"/>
    <property type="match status" value="1"/>
</dbReference>
<evidence type="ECO:0000256" key="5">
    <source>
        <dbReference type="PIRNR" id="PIRNR017302"/>
    </source>
</evidence>
<protein>
    <recommendedName>
        <fullName evidence="2 5">Ribosome biogenesis protein NOP53</fullName>
    </recommendedName>
</protein>
<evidence type="ECO:0000256" key="3">
    <source>
        <dbReference type="ARBA" id="ARBA00022517"/>
    </source>
</evidence>
<keyword evidence="3 5" id="KW-0690">Ribosome biogenesis</keyword>
<evidence type="ECO:0000313" key="8">
    <source>
        <dbReference type="Proteomes" id="UP000094444"/>
    </source>
</evidence>
<evidence type="ECO:0000256" key="6">
    <source>
        <dbReference type="SAM" id="MobiDB-lite"/>
    </source>
</evidence>
<feature type="compositionally biased region" description="Acidic residues" evidence="6">
    <location>
        <begin position="268"/>
        <end position="283"/>
    </location>
</feature>
<feature type="region of interest" description="Disordered" evidence="6">
    <location>
        <begin position="166"/>
        <end position="208"/>
    </location>
</feature>
<accession>A0A2P5I4L4</accession>
<dbReference type="GO" id="GO:0006364">
    <property type="term" value="P:rRNA processing"/>
    <property type="evidence" value="ECO:0007669"/>
    <property type="project" value="TreeGrafter"/>
</dbReference>
<name>A0A2P5I4L4_DIAHE</name>
<sequence>MAVLRGRTGNPDAPQQHTQPSRKGKKAWRKNVDVTEVKKGLEVLNDEIIQGGVIAEKDSADLFVLDTGGDSNNTKRVPKIKGLKSDDIIAARSAVPAVSSKKRPADKTTDGILPVKRQRTNYVTHKELARIKKVADGHHESAVEVVDAAYDPWAMDSVSAVTGPVAKQEKNEWIPEPAKAKPPPTLAKKPISLSASGKDVPAVAKPTGGFSYNPVVTDYVNRLEREGEKAVEAERKRLEEIEADRRRQEAAARSAAEAEAAEARAELSEWDEDSAWEGIESDAEGVVTKRPKRKTPAQRNKAKRRKLEEGLRKHQAAAKRKEEQAKHIKEIAEAVEQKQQQLALSKVEMSEDESEGDDMELRRRQLGKLKLPEKDLELVLPDELQDSLRLLKPEGNLLKDRYRSLLVRGRLEARRKIPYRKQAKVKFTEKWGHKDFDISRL</sequence>
<dbReference type="GO" id="GO:0008097">
    <property type="term" value="F:5S rRNA binding"/>
    <property type="evidence" value="ECO:0007669"/>
    <property type="project" value="TreeGrafter"/>
</dbReference>
<dbReference type="Proteomes" id="UP000094444">
    <property type="component" value="Unassembled WGS sequence"/>
</dbReference>
<feature type="region of interest" description="Disordered" evidence="6">
    <location>
        <begin position="95"/>
        <end position="118"/>
    </location>
</feature>
<dbReference type="AlphaFoldDB" id="A0A2P5I4L4"/>
<dbReference type="PIRSF" id="PIRSF017302">
    <property type="entry name" value="Gltscr2"/>
    <property type="match status" value="1"/>
</dbReference>
<feature type="compositionally biased region" description="Basic residues" evidence="6">
    <location>
        <begin position="289"/>
        <end position="305"/>
    </location>
</feature>
<dbReference type="FunCoup" id="A0A2P5I4L4">
    <property type="interactions" value="599"/>
</dbReference>
<dbReference type="PANTHER" id="PTHR14211">
    <property type="entry name" value="GLIOMA SUPPRESSOR CANDIDATE REGION GENE 2"/>
    <property type="match status" value="1"/>
</dbReference>
<dbReference type="EMBL" id="MAVT02000271">
    <property type="protein sequence ID" value="POS77432.1"/>
    <property type="molecule type" value="Genomic_DNA"/>
</dbReference>
<dbReference type="GO" id="GO:0000027">
    <property type="term" value="P:ribosomal large subunit assembly"/>
    <property type="evidence" value="ECO:0007669"/>
    <property type="project" value="UniProtKB-UniRule"/>
</dbReference>
<dbReference type="STRING" id="158607.A0A2P5I4L4"/>
<evidence type="ECO:0000256" key="1">
    <source>
        <dbReference type="ARBA" id="ARBA00008838"/>
    </source>
</evidence>
<feature type="region of interest" description="Disordered" evidence="6">
    <location>
        <begin position="243"/>
        <end position="325"/>
    </location>
</feature>
<keyword evidence="4 5" id="KW-0539">Nucleus</keyword>
<comment type="caution">
    <text evidence="7">The sequence shown here is derived from an EMBL/GenBank/DDBJ whole genome shotgun (WGS) entry which is preliminary data.</text>
</comment>
<dbReference type="InParanoid" id="A0A2P5I4L4"/>
<organism evidence="7 8">
    <name type="scientific">Diaporthe helianthi</name>
    <dbReference type="NCBI Taxonomy" id="158607"/>
    <lineage>
        <taxon>Eukaryota</taxon>
        <taxon>Fungi</taxon>
        <taxon>Dikarya</taxon>
        <taxon>Ascomycota</taxon>
        <taxon>Pezizomycotina</taxon>
        <taxon>Sordariomycetes</taxon>
        <taxon>Sordariomycetidae</taxon>
        <taxon>Diaporthales</taxon>
        <taxon>Diaporthaceae</taxon>
        <taxon>Diaporthe</taxon>
    </lineage>
</organism>
<feature type="compositionally biased region" description="Basic residues" evidence="6">
    <location>
        <begin position="20"/>
        <end position="29"/>
    </location>
</feature>
<dbReference type="OrthoDB" id="5072at2759"/>
<proteinExistence type="inferred from homology"/>
<keyword evidence="8" id="KW-1185">Reference proteome</keyword>
<comment type="similarity">
    <text evidence="1 5">Belongs to the NOP53 family.</text>
</comment>
<dbReference type="InterPro" id="IPR011687">
    <property type="entry name" value="Nop53/GLTSCR2"/>
</dbReference>
<dbReference type="GO" id="GO:0005654">
    <property type="term" value="C:nucleoplasm"/>
    <property type="evidence" value="ECO:0007669"/>
    <property type="project" value="UniProtKB-SubCell"/>
</dbReference>
<feature type="region of interest" description="Disordered" evidence="6">
    <location>
        <begin position="1"/>
        <end position="31"/>
    </location>
</feature>
<evidence type="ECO:0000256" key="4">
    <source>
        <dbReference type="ARBA" id="ARBA00023242"/>
    </source>
</evidence>
<evidence type="ECO:0000256" key="2">
    <source>
        <dbReference type="ARBA" id="ARBA00018339"/>
    </source>
</evidence>
<evidence type="ECO:0000313" key="7">
    <source>
        <dbReference type="EMBL" id="POS77432.1"/>
    </source>
</evidence>
<dbReference type="GO" id="GO:0005730">
    <property type="term" value="C:nucleolus"/>
    <property type="evidence" value="ECO:0007669"/>
    <property type="project" value="UniProtKB-SubCell"/>
</dbReference>
<dbReference type="Pfam" id="PF07767">
    <property type="entry name" value="Nop53"/>
    <property type="match status" value="1"/>
</dbReference>
<reference evidence="7" key="1">
    <citation type="submission" date="2017-09" db="EMBL/GenBank/DDBJ databases">
        <title>Polyketide synthases of a Diaporthe helianthi virulent isolate.</title>
        <authorList>
            <person name="Baroncelli R."/>
        </authorList>
    </citation>
    <scope>NUCLEOTIDE SEQUENCE [LARGE SCALE GENOMIC DNA]</scope>
    <source>
        <strain evidence="7">7/96</strain>
    </source>
</reference>
<gene>
    <name evidence="7" type="ORF">DHEL01_v204180</name>
</gene>
<comment type="subcellular location">
    <subcellularLocation>
        <location evidence="5">Nucleus</location>
        <location evidence="5">Nucleolus</location>
    </subcellularLocation>
    <subcellularLocation>
        <location evidence="5">Nucleus</location>
        <location evidence="5">Nucleoplasm</location>
    </subcellularLocation>
</comment>
<comment type="function">
    <text evidence="5">May play a role in ribosome biogenesis.</text>
</comment>